<dbReference type="InterPro" id="IPR050707">
    <property type="entry name" value="HTH_MetabolicPath_Reg"/>
</dbReference>
<keyword evidence="9" id="KW-1185">Reference proteome</keyword>
<dbReference type="InterPro" id="IPR014757">
    <property type="entry name" value="Tscrpt_reg_IclR_C"/>
</dbReference>
<organism evidence="8 9">
    <name type="scientific">Tissierella creatinophila DSM 6911</name>
    <dbReference type="NCBI Taxonomy" id="1123403"/>
    <lineage>
        <taxon>Bacteria</taxon>
        <taxon>Bacillati</taxon>
        <taxon>Bacillota</taxon>
        <taxon>Tissierellia</taxon>
        <taxon>Tissierellales</taxon>
        <taxon>Tissierellaceae</taxon>
        <taxon>Tissierella</taxon>
    </lineage>
</organism>
<dbReference type="InterPro" id="IPR036390">
    <property type="entry name" value="WH_DNA-bd_sf"/>
</dbReference>
<dbReference type="PROSITE" id="PS51077">
    <property type="entry name" value="HTH_ICLR"/>
    <property type="match status" value="1"/>
</dbReference>
<evidence type="ECO:0000256" key="4">
    <source>
        <dbReference type="ARBA" id="ARBA00058938"/>
    </source>
</evidence>
<dbReference type="EMBL" id="LTDM01000011">
    <property type="protein sequence ID" value="OLS03238.1"/>
    <property type="molecule type" value="Genomic_DNA"/>
</dbReference>
<accession>A0A1U7M7R2</accession>
<evidence type="ECO:0000256" key="5">
    <source>
        <dbReference type="ARBA" id="ARBA00070406"/>
    </source>
</evidence>
<evidence type="ECO:0000256" key="3">
    <source>
        <dbReference type="ARBA" id="ARBA00023163"/>
    </source>
</evidence>
<dbReference type="GO" id="GO:0003677">
    <property type="term" value="F:DNA binding"/>
    <property type="evidence" value="ECO:0007669"/>
    <property type="project" value="UniProtKB-KW"/>
</dbReference>
<dbReference type="InterPro" id="IPR029016">
    <property type="entry name" value="GAF-like_dom_sf"/>
</dbReference>
<keyword evidence="2" id="KW-0238">DNA-binding</keyword>
<evidence type="ECO:0000313" key="9">
    <source>
        <dbReference type="Proteomes" id="UP000186112"/>
    </source>
</evidence>
<dbReference type="Gene3D" id="3.30.450.40">
    <property type="match status" value="1"/>
</dbReference>
<dbReference type="PANTHER" id="PTHR30136">
    <property type="entry name" value="HELIX-TURN-HELIX TRANSCRIPTIONAL REGULATOR, ICLR FAMILY"/>
    <property type="match status" value="1"/>
</dbReference>
<feature type="domain" description="HTH iclR-type" evidence="6">
    <location>
        <begin position="11"/>
        <end position="73"/>
    </location>
</feature>
<evidence type="ECO:0000313" key="8">
    <source>
        <dbReference type="EMBL" id="OLS03238.1"/>
    </source>
</evidence>
<dbReference type="Pfam" id="PF01614">
    <property type="entry name" value="IclR_C"/>
    <property type="match status" value="1"/>
</dbReference>
<dbReference type="SUPFAM" id="SSF46785">
    <property type="entry name" value="Winged helix' DNA-binding domain"/>
    <property type="match status" value="1"/>
</dbReference>
<gene>
    <name evidence="8" type="primary">kdgR</name>
    <name evidence="8" type="ORF">TICRE_09390</name>
</gene>
<dbReference type="InterPro" id="IPR036388">
    <property type="entry name" value="WH-like_DNA-bd_sf"/>
</dbReference>
<reference evidence="8 9" key="1">
    <citation type="submission" date="2016-02" db="EMBL/GenBank/DDBJ databases">
        <title>Genome sequence of Tissierella creatinophila DSM 6911.</title>
        <authorList>
            <person name="Poehlein A."/>
            <person name="Daniel R."/>
        </authorList>
    </citation>
    <scope>NUCLEOTIDE SEQUENCE [LARGE SCALE GENOMIC DNA]</scope>
    <source>
        <strain evidence="8 9">DSM 6911</strain>
    </source>
</reference>
<feature type="domain" description="IclR-ED" evidence="7">
    <location>
        <begin position="74"/>
        <end position="255"/>
    </location>
</feature>
<dbReference type="GO" id="GO:0003700">
    <property type="term" value="F:DNA-binding transcription factor activity"/>
    <property type="evidence" value="ECO:0007669"/>
    <property type="project" value="TreeGrafter"/>
</dbReference>
<dbReference type="PANTHER" id="PTHR30136:SF7">
    <property type="entry name" value="HTH-TYPE TRANSCRIPTIONAL REGULATOR KDGR-RELATED"/>
    <property type="match status" value="1"/>
</dbReference>
<dbReference type="SUPFAM" id="SSF55781">
    <property type="entry name" value="GAF domain-like"/>
    <property type="match status" value="1"/>
</dbReference>
<evidence type="ECO:0000259" key="7">
    <source>
        <dbReference type="PROSITE" id="PS51078"/>
    </source>
</evidence>
<evidence type="ECO:0000259" key="6">
    <source>
        <dbReference type="PROSITE" id="PS51077"/>
    </source>
</evidence>
<dbReference type="PROSITE" id="PS51078">
    <property type="entry name" value="ICLR_ED"/>
    <property type="match status" value="1"/>
</dbReference>
<evidence type="ECO:0000256" key="2">
    <source>
        <dbReference type="ARBA" id="ARBA00023125"/>
    </source>
</evidence>
<dbReference type="Pfam" id="PF09339">
    <property type="entry name" value="HTH_IclR"/>
    <property type="match status" value="1"/>
</dbReference>
<dbReference type="FunFam" id="1.10.10.10:FF:000056">
    <property type="entry name" value="IclR family transcriptional regulator"/>
    <property type="match status" value="1"/>
</dbReference>
<protein>
    <recommendedName>
        <fullName evidence="5">Glycerol operon regulatory protein</fullName>
    </recommendedName>
</protein>
<sequence>MKKNVAKSNLIQSIQRAIDILDCFDDNNPELSLAEITKKVNLHKSTVYGIVNTLYFNDYLTQDSETSKYSLGIRLLIKSSLASEKLNIKNIAAKYIEKLTHKYDLTTHLNIFESEKVYCLDKLSSDTSYYTLSSIVGRALPLNATASGKLMLAYLDKEDSMKIIDGLEFTRYTENTITDRETLLENLDKIRKTGYSLEYEEVEYGAVSAGTPIFFKNEIIGTISVTSSTIKFELIKEDVIKDLITYASEITKKLS</sequence>
<dbReference type="Proteomes" id="UP000186112">
    <property type="component" value="Unassembled WGS sequence"/>
</dbReference>
<proteinExistence type="predicted"/>
<dbReference type="SMART" id="SM00346">
    <property type="entry name" value="HTH_ICLR"/>
    <property type="match status" value="1"/>
</dbReference>
<name>A0A1U7M7R2_TISCR</name>
<dbReference type="InterPro" id="IPR005471">
    <property type="entry name" value="Tscrpt_reg_IclR_N"/>
</dbReference>
<dbReference type="GO" id="GO:0045892">
    <property type="term" value="P:negative regulation of DNA-templated transcription"/>
    <property type="evidence" value="ECO:0007669"/>
    <property type="project" value="TreeGrafter"/>
</dbReference>
<dbReference type="RefSeq" id="WP_075725649.1">
    <property type="nucleotide sequence ID" value="NZ_LTDM01000011.1"/>
</dbReference>
<dbReference type="Gene3D" id="1.10.10.10">
    <property type="entry name" value="Winged helix-like DNA-binding domain superfamily/Winged helix DNA-binding domain"/>
    <property type="match status" value="1"/>
</dbReference>
<evidence type="ECO:0000256" key="1">
    <source>
        <dbReference type="ARBA" id="ARBA00023015"/>
    </source>
</evidence>
<dbReference type="OrthoDB" id="9791752at2"/>
<dbReference type="AlphaFoldDB" id="A0A1U7M7R2"/>
<keyword evidence="3" id="KW-0804">Transcription</keyword>
<keyword evidence="1" id="KW-0805">Transcription regulation</keyword>
<comment type="function">
    <text evidence="4">May be an activator protein for the gylABX operon.</text>
</comment>
<comment type="caution">
    <text evidence="8">The sequence shown here is derived from an EMBL/GenBank/DDBJ whole genome shotgun (WGS) entry which is preliminary data.</text>
</comment>